<keyword evidence="3 10" id="KW-0813">Transport</keyword>
<dbReference type="PANTHER" id="PTHR45758:SF3">
    <property type="entry name" value="MITOCHONDRIAL SUBSTRATE CARRIER FAMILY PROTEIN E"/>
    <property type="match status" value="1"/>
</dbReference>
<keyword evidence="13" id="KW-1185">Reference proteome</keyword>
<dbReference type="InterPro" id="IPR002067">
    <property type="entry name" value="MCP"/>
</dbReference>
<evidence type="ECO:0000256" key="2">
    <source>
        <dbReference type="ARBA" id="ARBA00006375"/>
    </source>
</evidence>
<evidence type="ECO:0000256" key="8">
    <source>
        <dbReference type="ARBA" id="ARBA00023136"/>
    </source>
</evidence>
<keyword evidence="8 9" id="KW-0472">Membrane</keyword>
<evidence type="ECO:0000256" key="7">
    <source>
        <dbReference type="ARBA" id="ARBA00023128"/>
    </source>
</evidence>
<name>A0A1X2GL16_9FUNG</name>
<feature type="transmembrane region" description="Helical" evidence="11">
    <location>
        <begin position="283"/>
        <end position="301"/>
    </location>
</feature>
<dbReference type="GO" id="GO:0005381">
    <property type="term" value="F:iron ion transmembrane transporter activity"/>
    <property type="evidence" value="ECO:0007669"/>
    <property type="project" value="UniProtKB-ARBA"/>
</dbReference>
<keyword evidence="5" id="KW-0677">Repeat</keyword>
<evidence type="ECO:0000256" key="3">
    <source>
        <dbReference type="ARBA" id="ARBA00022448"/>
    </source>
</evidence>
<evidence type="ECO:0000256" key="9">
    <source>
        <dbReference type="PROSITE-ProRule" id="PRU00282"/>
    </source>
</evidence>
<evidence type="ECO:0000256" key="10">
    <source>
        <dbReference type="RuleBase" id="RU000488"/>
    </source>
</evidence>
<proteinExistence type="inferred from homology"/>
<feature type="repeat" description="Solcar" evidence="9">
    <location>
        <begin position="221"/>
        <end position="307"/>
    </location>
</feature>
<dbReference type="OrthoDB" id="250329at2759"/>
<evidence type="ECO:0000256" key="6">
    <source>
        <dbReference type="ARBA" id="ARBA00022989"/>
    </source>
</evidence>
<keyword evidence="6 11" id="KW-1133">Transmembrane helix</keyword>
<dbReference type="Proteomes" id="UP000242146">
    <property type="component" value="Unassembled WGS sequence"/>
</dbReference>
<dbReference type="PRINTS" id="PR00926">
    <property type="entry name" value="MITOCARRIER"/>
</dbReference>
<evidence type="ECO:0000313" key="13">
    <source>
        <dbReference type="Proteomes" id="UP000242146"/>
    </source>
</evidence>
<dbReference type="Pfam" id="PF00153">
    <property type="entry name" value="Mito_carr"/>
    <property type="match status" value="3"/>
</dbReference>
<dbReference type="EMBL" id="MCGT01000010">
    <property type="protein sequence ID" value="ORX56328.1"/>
    <property type="molecule type" value="Genomic_DNA"/>
</dbReference>
<sequence length="313" mass="34883">MADSYTLFAASVAAITARVVTYPIDTIKTRLQTNHEHRPSSSTKLQWFKHTALGISSLKQTSITTMTRQLYRGLPVTLLFSVPALSVYLSCYESSKAALAGHHIARNDHVLNHAMSGAAAEIVAGMIFTPMEVLKNQLQTSMSAAPLTLATKNSTLTLVRSIYHQDGIRGFFRGYWMGLAVFLPHTVVYFVTYEQLKKWMTPADRNTQSTHSYGSQLPWTRYVACSSIASLVSSGLSAPLDVIKTRWQVSSSEQGKSFRVGPVAIAKHMWKYEGRWRGFTKGLLARLIWAMPTTAISMTVFESLKDRRVVWLG</sequence>
<keyword evidence="4 9" id="KW-0812">Transmembrane</keyword>
<keyword evidence="7" id="KW-0496">Mitochondrion</keyword>
<comment type="subcellular location">
    <subcellularLocation>
        <location evidence="1">Mitochondrion membrane</location>
        <topology evidence="1">Multi-pass membrane protein</topology>
    </subcellularLocation>
</comment>
<evidence type="ECO:0000256" key="11">
    <source>
        <dbReference type="SAM" id="Phobius"/>
    </source>
</evidence>
<dbReference type="PANTHER" id="PTHR45758">
    <property type="entry name" value="MITOFERRIN-1-RELATED"/>
    <property type="match status" value="1"/>
</dbReference>
<comment type="caution">
    <text evidence="12">The sequence shown here is derived from an EMBL/GenBank/DDBJ whole genome shotgun (WGS) entry which is preliminary data.</text>
</comment>
<feature type="transmembrane region" description="Helical" evidence="11">
    <location>
        <begin position="174"/>
        <end position="192"/>
    </location>
</feature>
<comment type="similarity">
    <text evidence="2 10">Belongs to the mitochondrial carrier (TC 2.A.29) family.</text>
</comment>
<evidence type="ECO:0000256" key="5">
    <source>
        <dbReference type="ARBA" id="ARBA00022737"/>
    </source>
</evidence>
<organism evidence="12 13">
    <name type="scientific">Hesseltinella vesiculosa</name>
    <dbReference type="NCBI Taxonomy" id="101127"/>
    <lineage>
        <taxon>Eukaryota</taxon>
        <taxon>Fungi</taxon>
        <taxon>Fungi incertae sedis</taxon>
        <taxon>Mucoromycota</taxon>
        <taxon>Mucoromycotina</taxon>
        <taxon>Mucoromycetes</taxon>
        <taxon>Mucorales</taxon>
        <taxon>Cunninghamellaceae</taxon>
        <taxon>Hesseltinella</taxon>
    </lineage>
</organism>
<dbReference type="AlphaFoldDB" id="A0A1X2GL16"/>
<gene>
    <name evidence="12" type="ORF">DM01DRAFT_1303803</name>
</gene>
<accession>A0A1X2GL16</accession>
<evidence type="ECO:0000256" key="4">
    <source>
        <dbReference type="ARBA" id="ARBA00022692"/>
    </source>
</evidence>
<feature type="repeat" description="Solcar" evidence="9">
    <location>
        <begin position="1"/>
        <end position="98"/>
    </location>
</feature>
<dbReference type="PROSITE" id="PS50920">
    <property type="entry name" value="SOLCAR"/>
    <property type="match status" value="3"/>
</dbReference>
<dbReference type="Gene3D" id="1.50.40.10">
    <property type="entry name" value="Mitochondrial carrier domain"/>
    <property type="match status" value="1"/>
</dbReference>
<reference evidence="12 13" key="1">
    <citation type="submission" date="2016-07" db="EMBL/GenBank/DDBJ databases">
        <title>Pervasive Adenine N6-methylation of Active Genes in Fungi.</title>
        <authorList>
            <consortium name="DOE Joint Genome Institute"/>
            <person name="Mondo S.J."/>
            <person name="Dannebaum R.O."/>
            <person name="Kuo R.C."/>
            <person name="Labutti K."/>
            <person name="Haridas S."/>
            <person name="Kuo A."/>
            <person name="Salamov A."/>
            <person name="Ahrendt S.R."/>
            <person name="Lipzen A."/>
            <person name="Sullivan W."/>
            <person name="Andreopoulos W.B."/>
            <person name="Clum A."/>
            <person name="Lindquist E."/>
            <person name="Daum C."/>
            <person name="Ramamoorthy G.K."/>
            <person name="Gryganskyi A."/>
            <person name="Culley D."/>
            <person name="Magnuson J.K."/>
            <person name="James T.Y."/>
            <person name="O'Malley M.A."/>
            <person name="Stajich J.E."/>
            <person name="Spatafora J.W."/>
            <person name="Visel A."/>
            <person name="Grigoriev I.V."/>
        </authorList>
    </citation>
    <scope>NUCLEOTIDE SEQUENCE [LARGE SCALE GENOMIC DNA]</scope>
    <source>
        <strain evidence="12 13">NRRL 3301</strain>
    </source>
</reference>
<dbReference type="InterPro" id="IPR023395">
    <property type="entry name" value="MCP_dom_sf"/>
</dbReference>
<feature type="repeat" description="Solcar" evidence="9">
    <location>
        <begin position="108"/>
        <end position="199"/>
    </location>
</feature>
<dbReference type="InterPro" id="IPR018108">
    <property type="entry name" value="MCP_transmembrane"/>
</dbReference>
<evidence type="ECO:0000256" key="1">
    <source>
        <dbReference type="ARBA" id="ARBA00004225"/>
    </source>
</evidence>
<evidence type="ECO:0000313" key="12">
    <source>
        <dbReference type="EMBL" id="ORX56328.1"/>
    </source>
</evidence>
<protein>
    <submittedName>
        <fullName evidence="12">Mitochondrial carrier</fullName>
    </submittedName>
</protein>
<dbReference type="GO" id="GO:0031966">
    <property type="term" value="C:mitochondrial membrane"/>
    <property type="evidence" value="ECO:0007669"/>
    <property type="project" value="UniProtKB-SubCell"/>
</dbReference>
<dbReference type="STRING" id="101127.A0A1X2GL16"/>
<dbReference type="SUPFAM" id="SSF103506">
    <property type="entry name" value="Mitochondrial carrier"/>
    <property type="match status" value="1"/>
</dbReference>